<evidence type="ECO:0008006" key="5">
    <source>
        <dbReference type="Google" id="ProtNLM"/>
    </source>
</evidence>
<dbReference type="GeneID" id="92083246"/>
<dbReference type="EMBL" id="JAQQWE010000009">
    <property type="protein sequence ID" value="KAK7941575.1"/>
    <property type="molecule type" value="Genomic_DNA"/>
</dbReference>
<evidence type="ECO:0000313" key="3">
    <source>
        <dbReference type="EMBL" id="KAK7941575.1"/>
    </source>
</evidence>
<evidence type="ECO:0000256" key="1">
    <source>
        <dbReference type="SAM" id="MobiDB-lite"/>
    </source>
</evidence>
<name>A0ABR1PX46_9PEZI</name>
<feature type="signal peptide" evidence="2">
    <location>
        <begin position="1"/>
        <end position="20"/>
    </location>
</feature>
<sequence length="87" mass="9221">MLSPLVLIPAFLVTAIYVRGQQAREAAPLPLPLLHPADPGPRPPPLPRPTCPRHVCGLECRSGGGVVRSACKGCCGPKKKPEQEPQP</sequence>
<feature type="compositionally biased region" description="Pro residues" evidence="1">
    <location>
        <begin position="29"/>
        <end position="47"/>
    </location>
</feature>
<feature type="chain" id="PRO_5046386022" description="Secreted protein" evidence="2">
    <location>
        <begin position="21"/>
        <end position="87"/>
    </location>
</feature>
<comment type="caution">
    <text evidence="3">The sequence shown here is derived from an EMBL/GenBank/DDBJ whole genome shotgun (WGS) entry which is preliminary data.</text>
</comment>
<accession>A0ABR1PX46</accession>
<proteinExistence type="predicted"/>
<protein>
    <recommendedName>
        <fullName evidence="5">Secreted protein</fullName>
    </recommendedName>
</protein>
<organism evidence="3 4">
    <name type="scientific">Apiospora aurea</name>
    <dbReference type="NCBI Taxonomy" id="335848"/>
    <lineage>
        <taxon>Eukaryota</taxon>
        <taxon>Fungi</taxon>
        <taxon>Dikarya</taxon>
        <taxon>Ascomycota</taxon>
        <taxon>Pezizomycotina</taxon>
        <taxon>Sordariomycetes</taxon>
        <taxon>Xylariomycetidae</taxon>
        <taxon>Amphisphaeriales</taxon>
        <taxon>Apiosporaceae</taxon>
        <taxon>Apiospora</taxon>
    </lineage>
</organism>
<feature type="region of interest" description="Disordered" evidence="1">
    <location>
        <begin position="28"/>
        <end position="47"/>
    </location>
</feature>
<evidence type="ECO:0000256" key="2">
    <source>
        <dbReference type="SAM" id="SignalP"/>
    </source>
</evidence>
<dbReference type="RefSeq" id="XP_066694327.1">
    <property type="nucleotide sequence ID" value="XM_066850184.1"/>
</dbReference>
<dbReference type="Proteomes" id="UP001391051">
    <property type="component" value="Unassembled WGS sequence"/>
</dbReference>
<evidence type="ECO:0000313" key="4">
    <source>
        <dbReference type="Proteomes" id="UP001391051"/>
    </source>
</evidence>
<gene>
    <name evidence="3" type="ORF">PG986_013962</name>
</gene>
<keyword evidence="4" id="KW-1185">Reference proteome</keyword>
<keyword evidence="2" id="KW-0732">Signal</keyword>
<reference evidence="3 4" key="1">
    <citation type="submission" date="2023-01" db="EMBL/GenBank/DDBJ databases">
        <title>Analysis of 21 Apiospora genomes using comparative genomics revels a genus with tremendous synthesis potential of carbohydrate active enzymes and secondary metabolites.</title>
        <authorList>
            <person name="Sorensen T."/>
        </authorList>
    </citation>
    <scope>NUCLEOTIDE SEQUENCE [LARGE SCALE GENOMIC DNA]</scope>
    <source>
        <strain evidence="3 4">CBS 24483</strain>
    </source>
</reference>